<evidence type="ECO:0000256" key="7">
    <source>
        <dbReference type="RuleBase" id="RU363032"/>
    </source>
</evidence>
<comment type="subcellular location">
    <subcellularLocation>
        <location evidence="1 7">Cell membrane</location>
        <topology evidence="1 7">Multi-pass membrane protein</topology>
    </subcellularLocation>
</comment>
<dbReference type="Pfam" id="PF00528">
    <property type="entry name" value="BPD_transp_1"/>
    <property type="match status" value="1"/>
</dbReference>
<dbReference type="SUPFAM" id="SSF161098">
    <property type="entry name" value="MetI-like"/>
    <property type="match status" value="1"/>
</dbReference>
<dbReference type="PROSITE" id="PS50928">
    <property type="entry name" value="ABC_TM1"/>
    <property type="match status" value="1"/>
</dbReference>
<dbReference type="Gene3D" id="1.10.3720.10">
    <property type="entry name" value="MetI-like"/>
    <property type="match status" value="1"/>
</dbReference>
<dbReference type="PANTHER" id="PTHR43744">
    <property type="entry name" value="ABC TRANSPORTER PERMEASE PROTEIN MG189-RELATED-RELATED"/>
    <property type="match status" value="1"/>
</dbReference>
<reference evidence="9" key="1">
    <citation type="submission" date="2020-11" db="EMBL/GenBank/DDBJ databases">
        <title>Whole-genome analyses of Nonomuraea sp. K274.</title>
        <authorList>
            <person name="Veyisoglu A."/>
        </authorList>
    </citation>
    <scope>NUCLEOTIDE SEQUENCE</scope>
    <source>
        <strain evidence="9">K274</strain>
    </source>
</reference>
<comment type="caution">
    <text evidence="9">The sequence shown here is derived from an EMBL/GenBank/DDBJ whole genome shotgun (WGS) entry which is preliminary data.</text>
</comment>
<feature type="transmembrane region" description="Helical" evidence="7">
    <location>
        <begin position="155"/>
        <end position="180"/>
    </location>
</feature>
<keyword evidence="4 7" id="KW-0812">Transmembrane</keyword>
<keyword evidence="10" id="KW-1185">Reference proteome</keyword>
<evidence type="ECO:0000256" key="4">
    <source>
        <dbReference type="ARBA" id="ARBA00022692"/>
    </source>
</evidence>
<evidence type="ECO:0000256" key="5">
    <source>
        <dbReference type="ARBA" id="ARBA00022989"/>
    </source>
</evidence>
<accession>A0A931A876</accession>
<dbReference type="GO" id="GO:0055085">
    <property type="term" value="P:transmembrane transport"/>
    <property type="evidence" value="ECO:0007669"/>
    <property type="project" value="InterPro"/>
</dbReference>
<evidence type="ECO:0000256" key="1">
    <source>
        <dbReference type="ARBA" id="ARBA00004651"/>
    </source>
</evidence>
<dbReference type="PANTHER" id="PTHR43744:SF6">
    <property type="entry name" value="ABC TRANSPORTER PERMEASE PROTEIN YESQ-RELATED"/>
    <property type="match status" value="1"/>
</dbReference>
<keyword evidence="5 7" id="KW-1133">Transmembrane helix</keyword>
<comment type="similarity">
    <text evidence="7">Belongs to the binding-protein-dependent transport system permease family.</text>
</comment>
<dbReference type="AlphaFoldDB" id="A0A931A876"/>
<sequence length="250" mass="27688">MVSASLRPESEIFADPGLVPGKLTLDNYVRGWTGTEISFGTYLLNSIVVSVLVVIGNTLSCSLAAYAFARLRFRFRGVAFAMMLATLMLPPHVTLIPQYIVFNRLGWVNTFLPVAAPHFFAVSAFFVFLMVQFIRGIPAELDEAARIDGANHLRLFWSVIFPLLRPALVTTVIFSFIWTYNDFFTQLIYLNDAGLFTVPLGLRSFLDATGESAWGAMLAMSTLALLPMLVVFVVFQRMIVQGIATTGLRG</sequence>
<dbReference type="InterPro" id="IPR000515">
    <property type="entry name" value="MetI-like"/>
</dbReference>
<keyword evidence="2 7" id="KW-0813">Transport</keyword>
<keyword evidence="3" id="KW-1003">Cell membrane</keyword>
<feature type="transmembrane region" description="Helical" evidence="7">
    <location>
        <begin position="80"/>
        <end position="102"/>
    </location>
</feature>
<name>A0A931A876_9ACTN</name>
<keyword evidence="6 7" id="KW-0472">Membrane</keyword>
<dbReference type="EMBL" id="JADOGI010000036">
    <property type="protein sequence ID" value="MBF8186988.1"/>
    <property type="molecule type" value="Genomic_DNA"/>
</dbReference>
<evidence type="ECO:0000256" key="3">
    <source>
        <dbReference type="ARBA" id="ARBA00022475"/>
    </source>
</evidence>
<evidence type="ECO:0000256" key="6">
    <source>
        <dbReference type="ARBA" id="ARBA00023136"/>
    </source>
</evidence>
<organism evidence="9 10">
    <name type="scientific">Nonomuraea cypriaca</name>
    <dbReference type="NCBI Taxonomy" id="1187855"/>
    <lineage>
        <taxon>Bacteria</taxon>
        <taxon>Bacillati</taxon>
        <taxon>Actinomycetota</taxon>
        <taxon>Actinomycetes</taxon>
        <taxon>Streptosporangiales</taxon>
        <taxon>Streptosporangiaceae</taxon>
        <taxon>Nonomuraea</taxon>
    </lineage>
</organism>
<dbReference type="CDD" id="cd06261">
    <property type="entry name" value="TM_PBP2"/>
    <property type="match status" value="1"/>
</dbReference>
<dbReference type="InterPro" id="IPR035906">
    <property type="entry name" value="MetI-like_sf"/>
</dbReference>
<dbReference type="Proteomes" id="UP000605361">
    <property type="component" value="Unassembled WGS sequence"/>
</dbReference>
<feature type="transmembrane region" description="Helical" evidence="7">
    <location>
        <begin position="42"/>
        <end position="68"/>
    </location>
</feature>
<evidence type="ECO:0000313" key="9">
    <source>
        <dbReference type="EMBL" id="MBF8186988.1"/>
    </source>
</evidence>
<evidence type="ECO:0000256" key="2">
    <source>
        <dbReference type="ARBA" id="ARBA00022448"/>
    </source>
</evidence>
<gene>
    <name evidence="9" type="ORF">ITP53_14835</name>
</gene>
<feature type="transmembrane region" description="Helical" evidence="7">
    <location>
        <begin position="114"/>
        <end position="134"/>
    </location>
</feature>
<protein>
    <submittedName>
        <fullName evidence="9">Carbohydrate ABC transporter permease</fullName>
    </submittedName>
</protein>
<evidence type="ECO:0000313" key="10">
    <source>
        <dbReference type="Proteomes" id="UP000605361"/>
    </source>
</evidence>
<evidence type="ECO:0000259" key="8">
    <source>
        <dbReference type="PROSITE" id="PS50928"/>
    </source>
</evidence>
<proteinExistence type="inferred from homology"/>
<feature type="domain" description="ABC transmembrane type-1" evidence="8">
    <location>
        <begin position="43"/>
        <end position="235"/>
    </location>
</feature>
<dbReference type="GO" id="GO:0005886">
    <property type="term" value="C:plasma membrane"/>
    <property type="evidence" value="ECO:0007669"/>
    <property type="project" value="UniProtKB-SubCell"/>
</dbReference>
<feature type="transmembrane region" description="Helical" evidence="7">
    <location>
        <begin position="213"/>
        <end position="235"/>
    </location>
</feature>